<evidence type="ECO:0000256" key="6">
    <source>
        <dbReference type="ARBA" id="ARBA00023136"/>
    </source>
</evidence>
<evidence type="ECO:0000256" key="7">
    <source>
        <dbReference type="ARBA" id="ARBA00023157"/>
    </source>
</evidence>
<dbReference type="EnsemblMetazoa" id="XM_030981791">
    <property type="protein sequence ID" value="XP_030837651"/>
    <property type="gene ID" value="LOC100891731"/>
</dbReference>
<dbReference type="GeneID" id="100891731"/>
<evidence type="ECO:0000256" key="3">
    <source>
        <dbReference type="ARBA" id="ARBA00022692"/>
    </source>
</evidence>
<dbReference type="PROSITE" id="PS50262">
    <property type="entry name" value="G_PROTEIN_RECEP_F1_2"/>
    <property type="match status" value="1"/>
</dbReference>
<dbReference type="PANTHER" id="PTHR24248:SF163">
    <property type="entry name" value="HISTAMINE H2 RECEPTOR-LIKE"/>
    <property type="match status" value="1"/>
</dbReference>
<evidence type="ECO:0000256" key="1">
    <source>
        <dbReference type="ARBA" id="ARBA00004651"/>
    </source>
</evidence>
<feature type="transmembrane region" description="Helical" evidence="12">
    <location>
        <begin position="104"/>
        <end position="125"/>
    </location>
</feature>
<name>A0A7M7SX32_STRPU</name>
<feature type="transmembrane region" description="Helical" evidence="12">
    <location>
        <begin position="70"/>
        <end position="92"/>
    </location>
</feature>
<dbReference type="KEGG" id="spu:100891731"/>
<protein>
    <recommendedName>
        <fullName evidence="13">G-protein coupled receptors family 1 profile domain-containing protein</fullName>
    </recommendedName>
</protein>
<dbReference type="SMART" id="SM01381">
    <property type="entry name" value="7TM_GPCR_Srsx"/>
    <property type="match status" value="1"/>
</dbReference>
<dbReference type="OrthoDB" id="5951059at2759"/>
<dbReference type="InterPro" id="IPR000276">
    <property type="entry name" value="GPCR_Rhodpsn"/>
</dbReference>
<feature type="compositionally biased region" description="Polar residues" evidence="11">
    <location>
        <begin position="401"/>
        <end position="417"/>
    </location>
</feature>
<dbReference type="GO" id="GO:0071880">
    <property type="term" value="P:adenylate cyclase-activating adrenergic receptor signaling pathway"/>
    <property type="evidence" value="ECO:0000318"/>
    <property type="project" value="GO_Central"/>
</dbReference>
<evidence type="ECO:0000256" key="4">
    <source>
        <dbReference type="ARBA" id="ARBA00022989"/>
    </source>
</evidence>
<dbReference type="RefSeq" id="XP_030837651.1">
    <property type="nucleotide sequence ID" value="XM_030981791.1"/>
</dbReference>
<feature type="transmembrane region" description="Helical" evidence="12">
    <location>
        <begin position="295"/>
        <end position="314"/>
    </location>
</feature>
<dbReference type="FunFam" id="1.20.1070.10:FF:000523">
    <property type="entry name" value="5-hydroxytryptamine receptor 2B"/>
    <property type="match status" value="1"/>
</dbReference>
<keyword evidence="4 12" id="KW-1133">Transmembrane helix</keyword>
<dbReference type="AlphaFoldDB" id="A0A7M7SX32"/>
<keyword evidence="15" id="KW-1185">Reference proteome</keyword>
<dbReference type="Proteomes" id="UP000007110">
    <property type="component" value="Unassembled WGS sequence"/>
</dbReference>
<accession>A0A7M7SX32</accession>
<dbReference type="InParanoid" id="A0A7M7SX32"/>
<keyword evidence="8 10" id="KW-0675">Receptor</keyword>
<dbReference type="Gene3D" id="1.20.1070.10">
    <property type="entry name" value="Rhodopsin 7-helix transmembrane proteins"/>
    <property type="match status" value="1"/>
</dbReference>
<dbReference type="PROSITE" id="PS00237">
    <property type="entry name" value="G_PROTEIN_RECEP_F1_1"/>
    <property type="match status" value="1"/>
</dbReference>
<feature type="transmembrane region" description="Helical" evidence="12">
    <location>
        <begin position="145"/>
        <end position="166"/>
    </location>
</feature>
<evidence type="ECO:0000256" key="8">
    <source>
        <dbReference type="ARBA" id="ARBA00023170"/>
    </source>
</evidence>
<dbReference type="GO" id="GO:0004930">
    <property type="term" value="F:G protein-coupled receptor activity"/>
    <property type="evidence" value="ECO:0000318"/>
    <property type="project" value="GO_Central"/>
</dbReference>
<evidence type="ECO:0000256" key="11">
    <source>
        <dbReference type="SAM" id="MobiDB-lite"/>
    </source>
</evidence>
<dbReference type="FunCoup" id="A0A7M7SX32">
    <property type="interactions" value="364"/>
</dbReference>
<evidence type="ECO:0000256" key="2">
    <source>
        <dbReference type="ARBA" id="ARBA00022475"/>
    </source>
</evidence>
<evidence type="ECO:0000259" key="13">
    <source>
        <dbReference type="PROSITE" id="PS50262"/>
    </source>
</evidence>
<keyword evidence="5 10" id="KW-0297">G-protein coupled receptor</keyword>
<keyword evidence="3 10" id="KW-0812">Transmembrane</keyword>
<keyword evidence="2" id="KW-1003">Cell membrane</keyword>
<evidence type="ECO:0000313" key="14">
    <source>
        <dbReference type="EnsemblMetazoa" id="XP_030837651"/>
    </source>
</evidence>
<dbReference type="GO" id="GO:0005886">
    <property type="term" value="C:plasma membrane"/>
    <property type="evidence" value="ECO:0000318"/>
    <property type="project" value="GO_Central"/>
</dbReference>
<feature type="transmembrane region" description="Helical" evidence="12">
    <location>
        <begin position="240"/>
        <end position="262"/>
    </location>
</feature>
<evidence type="ECO:0000256" key="5">
    <source>
        <dbReference type="ARBA" id="ARBA00023040"/>
    </source>
</evidence>
<feature type="region of interest" description="Disordered" evidence="11">
    <location>
        <begin position="397"/>
        <end position="417"/>
    </location>
</feature>
<feature type="transmembrane region" description="Helical" evidence="12">
    <location>
        <begin position="187"/>
        <end position="210"/>
    </location>
</feature>
<proteinExistence type="inferred from homology"/>
<reference evidence="15" key="1">
    <citation type="submission" date="2015-02" db="EMBL/GenBank/DDBJ databases">
        <title>Genome sequencing for Strongylocentrotus purpuratus.</title>
        <authorList>
            <person name="Murali S."/>
            <person name="Liu Y."/>
            <person name="Vee V."/>
            <person name="English A."/>
            <person name="Wang M."/>
            <person name="Skinner E."/>
            <person name="Han Y."/>
            <person name="Muzny D.M."/>
            <person name="Worley K.C."/>
            <person name="Gibbs R.A."/>
        </authorList>
    </citation>
    <scope>NUCLEOTIDE SEQUENCE</scope>
</reference>
<feature type="transmembrane region" description="Helical" evidence="12">
    <location>
        <begin position="334"/>
        <end position="353"/>
    </location>
</feature>
<evidence type="ECO:0000313" key="15">
    <source>
        <dbReference type="Proteomes" id="UP000007110"/>
    </source>
</evidence>
<evidence type="ECO:0000256" key="9">
    <source>
        <dbReference type="ARBA" id="ARBA00023224"/>
    </source>
</evidence>
<reference evidence="14" key="2">
    <citation type="submission" date="2021-01" db="UniProtKB">
        <authorList>
            <consortium name="EnsemblMetazoa"/>
        </authorList>
    </citation>
    <scope>IDENTIFICATION</scope>
</reference>
<comment type="subcellular location">
    <subcellularLocation>
        <location evidence="1">Cell membrane</location>
        <topology evidence="1">Multi-pass membrane protein</topology>
    </subcellularLocation>
</comment>
<dbReference type="OMA" id="VDYRVQH"/>
<dbReference type="SUPFAM" id="SSF81321">
    <property type="entry name" value="Family A G protein-coupled receptor-like"/>
    <property type="match status" value="1"/>
</dbReference>
<evidence type="ECO:0000256" key="10">
    <source>
        <dbReference type="RuleBase" id="RU000688"/>
    </source>
</evidence>
<sequence>MNSNDGRQPVIVRMGETAAGTVATGVSLTYASLAGGGNSTPGYDNLTELDPNSTSAADLPPYTLDLGQTIGLAFVFGIIILTTLVGNILVCLSPLLCHRLRTATYTFLISLAVADLLLGITVLPFSAYNTLKPKQWIFTPIYCNIYVSCDVMFSTSSILHLLLISLDRYVAITRPYAYQRNMNRKKAYASLAVVWTISLLISFLPLHLGWNTEDGKVQNYENPRICGLDSNRYYALFDGIVLFFIPLIVMSLVYIRLVFIANRQARAIQKLMISSHNETSEERANRRRSVDEHRALKIIAIVMGAFVVCWVPYFTQFTFRDVGEWVIHPVLFEVLLWLGYLNSLINPVVYACMNREFRRAFKRLLSCMRWKPLDDTMDSRYYTTQHSRCTGADSKNGVRYSASSNHPTTGNGSNNYTLQLPIKKNGIYMKLFRSSSRDSSTRPQPT</sequence>
<dbReference type="PRINTS" id="PR00237">
    <property type="entry name" value="GPCRRHODOPSN"/>
</dbReference>
<dbReference type="InterPro" id="IPR017452">
    <property type="entry name" value="GPCR_Rhodpsn_7TM"/>
</dbReference>
<keyword evidence="9 10" id="KW-0807">Transducer</keyword>
<keyword evidence="6 12" id="KW-0472">Membrane</keyword>
<keyword evidence="7" id="KW-1015">Disulfide bond</keyword>
<organism evidence="14 15">
    <name type="scientific">Strongylocentrotus purpuratus</name>
    <name type="common">Purple sea urchin</name>
    <dbReference type="NCBI Taxonomy" id="7668"/>
    <lineage>
        <taxon>Eukaryota</taxon>
        <taxon>Metazoa</taxon>
        <taxon>Echinodermata</taxon>
        <taxon>Eleutherozoa</taxon>
        <taxon>Echinozoa</taxon>
        <taxon>Echinoidea</taxon>
        <taxon>Euechinoidea</taxon>
        <taxon>Echinacea</taxon>
        <taxon>Camarodonta</taxon>
        <taxon>Echinidea</taxon>
        <taxon>Strongylocentrotidae</taxon>
        <taxon>Strongylocentrotus</taxon>
    </lineage>
</organism>
<dbReference type="GO" id="GO:0043410">
    <property type="term" value="P:positive regulation of MAPK cascade"/>
    <property type="evidence" value="ECO:0000318"/>
    <property type="project" value="GO_Central"/>
</dbReference>
<comment type="similarity">
    <text evidence="10">Belongs to the G-protein coupled receptor 1 family.</text>
</comment>
<feature type="domain" description="G-protein coupled receptors family 1 profile" evidence="13">
    <location>
        <begin position="86"/>
        <end position="350"/>
    </location>
</feature>
<evidence type="ECO:0000256" key="12">
    <source>
        <dbReference type="SAM" id="Phobius"/>
    </source>
</evidence>
<dbReference type="Pfam" id="PF00001">
    <property type="entry name" value="7tm_1"/>
    <property type="match status" value="1"/>
</dbReference>
<dbReference type="PANTHER" id="PTHR24248">
    <property type="entry name" value="ADRENERGIC RECEPTOR-RELATED G-PROTEIN COUPLED RECEPTOR"/>
    <property type="match status" value="1"/>
</dbReference>